<dbReference type="Proteomes" id="UP000286045">
    <property type="component" value="Unassembled WGS sequence"/>
</dbReference>
<organism evidence="1 2">
    <name type="scientific">Xylaria grammica</name>
    <dbReference type="NCBI Taxonomy" id="363999"/>
    <lineage>
        <taxon>Eukaryota</taxon>
        <taxon>Fungi</taxon>
        <taxon>Dikarya</taxon>
        <taxon>Ascomycota</taxon>
        <taxon>Pezizomycotina</taxon>
        <taxon>Sordariomycetes</taxon>
        <taxon>Xylariomycetidae</taxon>
        <taxon>Xylariales</taxon>
        <taxon>Xylariaceae</taxon>
        <taxon>Xylaria</taxon>
    </lineage>
</organism>
<evidence type="ECO:0000313" key="2">
    <source>
        <dbReference type="Proteomes" id="UP000286045"/>
    </source>
</evidence>
<dbReference type="SUPFAM" id="SSF89372">
    <property type="entry name" value="Fucose-specific lectin"/>
    <property type="match status" value="1"/>
</dbReference>
<keyword evidence="2" id="KW-1185">Reference proteome</keyword>
<accession>A0A439D5W3</accession>
<dbReference type="EMBL" id="RYZI01000139">
    <property type="protein sequence ID" value="RWA09797.1"/>
    <property type="molecule type" value="Genomic_DNA"/>
</dbReference>
<proteinExistence type="predicted"/>
<name>A0A439D5W3_9PEZI</name>
<gene>
    <name evidence="1" type="ORF">EKO27_g5285</name>
</gene>
<dbReference type="Gene3D" id="2.120.10.70">
    <property type="entry name" value="Fucose-specific lectin"/>
    <property type="match status" value="1"/>
</dbReference>
<comment type="caution">
    <text evidence="1">The sequence shown here is derived from an EMBL/GenBank/DDBJ whole genome shotgun (WGS) entry which is preliminary data.</text>
</comment>
<dbReference type="AlphaFoldDB" id="A0A439D5W3"/>
<evidence type="ECO:0008006" key="3">
    <source>
        <dbReference type="Google" id="ProtNLM"/>
    </source>
</evidence>
<reference evidence="1 2" key="1">
    <citation type="submission" date="2018-12" db="EMBL/GenBank/DDBJ databases">
        <title>Draft genome sequence of Xylaria grammica IHI A82.</title>
        <authorList>
            <person name="Buettner E."/>
            <person name="Kellner H."/>
        </authorList>
    </citation>
    <scope>NUCLEOTIDE SEQUENCE [LARGE SCALE GENOMIC DNA]</scope>
    <source>
        <strain evidence="1 2">IHI A82</strain>
    </source>
</reference>
<evidence type="ECO:0000313" key="1">
    <source>
        <dbReference type="EMBL" id="RWA09797.1"/>
    </source>
</evidence>
<sequence>MTGLAALVVAAAPMNERIHVHYNTANLNLSVRLMNGEKDGDDLTKVYSSKSDSTQGIIVNPSQLGTSLLLGMNMVVGVTKKKDSTTENEISIVSPVYCPLDFTEIDNTAVTVCSSGKNAWVYYLKGADASSIKLYEYTLSDFSATKKADNDEILKGSSLAAYYDTDKEKRYVVYQAKDSNDLWEYCVDDDSTTHLQNSNNAVKATPLGVVYSDKKAYLYYLSSSKKIERIKKESGSWGSSTALDKEADSAYQLSVVWSDAIPHVFYMPKGSTDMAHFRDTKATS</sequence>
<protein>
    <recommendedName>
        <fullName evidence="3">Fucose-specific lectin</fullName>
    </recommendedName>
</protein>